<feature type="binding site" evidence="4">
    <location>
        <begin position="86"/>
        <end position="87"/>
    </location>
    <ligand>
        <name>substrate</name>
    </ligand>
</feature>
<dbReference type="NCBIfam" id="TIGR02714">
    <property type="entry name" value="amido_AtzD_TrzD"/>
    <property type="match status" value="1"/>
</dbReference>
<evidence type="ECO:0000256" key="4">
    <source>
        <dbReference type="HAMAP-Rule" id="MF_01989"/>
    </source>
</evidence>
<comment type="domain">
    <text evidence="4">The monomer structure is formed from three repeating units (RUs) that share the same structure as one another. The monomer, the active site and substrate all possess threefold rotational symmetry, to the extent that the active site possesses three potential Ser-Lys catalytic dyads. It is possible that any or all of the three active-site serines may act as nucleophile (albeit only one can do so per catalytic cycle).</text>
</comment>
<dbReference type="RefSeq" id="WP_147847842.1">
    <property type="nucleotide sequence ID" value="NZ_VDUZ01000016.1"/>
</dbReference>
<evidence type="ECO:0000256" key="3">
    <source>
        <dbReference type="ARBA" id="ARBA00022801"/>
    </source>
</evidence>
<protein>
    <recommendedName>
        <fullName evidence="4">Cyanuric acid amidohydrolase</fullName>
        <shortName evidence="4">CAH</shortName>
        <ecNumber evidence="4">3.5.2.15</ecNumber>
    </recommendedName>
</protein>
<dbReference type="Gene3D" id="3.30.1330.180">
    <property type="entry name" value="Cyanuric acid hydrolase/Barbiturase, RU B"/>
    <property type="match status" value="1"/>
</dbReference>
<feature type="binding site" evidence="4">
    <location>
        <position position="362"/>
    </location>
    <ligand>
        <name>Mg(2+)</name>
        <dbReference type="ChEBI" id="CHEBI:18420"/>
        <note>structural</note>
    </ligand>
</feature>
<dbReference type="InterPro" id="IPR014086">
    <property type="entry name" value="AtzD/Barbiturase"/>
</dbReference>
<dbReference type="InterPro" id="IPR043008">
    <property type="entry name" value="AtzD/Barbiturase_RUA"/>
</dbReference>
<reference evidence="5 6" key="1">
    <citation type="submission" date="2019-06" db="EMBL/GenBank/DDBJ databases">
        <title>New taxonomy in bacterial strain CC-CFT640, isolated from vineyard.</title>
        <authorList>
            <person name="Lin S.-Y."/>
            <person name="Tsai C.-F."/>
            <person name="Young C.-C."/>
        </authorList>
    </citation>
    <scope>NUCLEOTIDE SEQUENCE [LARGE SCALE GENOMIC DNA]</scope>
    <source>
        <strain evidence="5 6">CC-CFT640</strain>
    </source>
</reference>
<feature type="active site" description="Nucleophile" evidence="4">
    <location>
        <position position="235"/>
    </location>
</feature>
<dbReference type="HAMAP" id="MF_01989">
    <property type="entry name" value="Cyc_amidohydrol"/>
    <property type="match status" value="1"/>
</dbReference>
<dbReference type="GO" id="GO:0046872">
    <property type="term" value="F:metal ion binding"/>
    <property type="evidence" value="ECO:0007669"/>
    <property type="project" value="UniProtKB-UniRule"/>
</dbReference>
<feature type="region of interest" description="RU C" evidence="4">
    <location>
        <begin position="258"/>
        <end position="374"/>
    </location>
</feature>
<feature type="binding site" evidence="4">
    <location>
        <position position="332"/>
    </location>
    <ligand>
        <name>substrate</name>
    </ligand>
</feature>
<name>A0A5C8PLU7_9HYPH</name>
<feature type="binding site" evidence="4">
    <location>
        <begin position="235"/>
        <end position="236"/>
    </location>
    <ligand>
        <name>substrate</name>
    </ligand>
</feature>
<feature type="site" description="Important for substrate specificity" evidence="4">
    <location>
        <position position="328"/>
    </location>
</feature>
<dbReference type="Gene3D" id="3.30.1330.160">
    <property type="entry name" value="Cyanuric acid hydrolase/Barbituras, RU C"/>
    <property type="match status" value="1"/>
</dbReference>
<gene>
    <name evidence="5" type="ORF">FHP25_15410</name>
</gene>
<accession>A0A5C8PLU7</accession>
<evidence type="ECO:0000256" key="2">
    <source>
        <dbReference type="ARBA" id="ARBA00011881"/>
    </source>
</evidence>
<dbReference type="UniPathway" id="UPA00008">
    <property type="reaction ID" value="UER00502"/>
</dbReference>
<dbReference type="Gene3D" id="3.30.1330.170">
    <property type="entry name" value="Cyanuric acid hydrolase/Barbiturase, RU A"/>
    <property type="match status" value="1"/>
</dbReference>
<feature type="region of interest" description="RU B" evidence="4">
    <location>
        <begin position="115"/>
        <end position="252"/>
    </location>
</feature>
<evidence type="ECO:0000313" key="6">
    <source>
        <dbReference type="Proteomes" id="UP000321638"/>
    </source>
</evidence>
<comment type="caution">
    <text evidence="4">Lacks conserved residue(s) required for the propagation of feature annotation.</text>
</comment>
<dbReference type="GO" id="GO:0019381">
    <property type="term" value="P:atrazine catabolic process"/>
    <property type="evidence" value="ECO:0007669"/>
    <property type="project" value="UniProtKB-UniRule"/>
</dbReference>
<evidence type="ECO:0000256" key="1">
    <source>
        <dbReference type="ARBA" id="ARBA00010947"/>
    </source>
</evidence>
<dbReference type="Proteomes" id="UP000321638">
    <property type="component" value="Unassembled WGS sequence"/>
</dbReference>
<keyword evidence="4" id="KW-0460">Magnesium</keyword>
<feature type="binding site" evidence="4">
    <location>
        <position position="357"/>
    </location>
    <ligand>
        <name>Mg(2+)</name>
        <dbReference type="ChEBI" id="CHEBI:18420"/>
        <note>structural</note>
    </ligand>
</feature>
<dbReference type="EC" id="3.5.2.15" evidence="4"/>
<feature type="binding site" evidence="4">
    <location>
        <position position="197"/>
    </location>
    <ligand>
        <name>substrate</name>
    </ligand>
</feature>
<feature type="region of interest" description="RU A" evidence="4">
    <location>
        <begin position="1"/>
        <end position="106"/>
    </location>
</feature>
<comment type="catalytic activity">
    <reaction evidence="4">
        <text>cyanurate + H2O = 1-carboxybiuret + H(+)</text>
        <dbReference type="Rhea" id="RHEA:70363"/>
        <dbReference type="ChEBI" id="CHEBI:15377"/>
        <dbReference type="ChEBI" id="CHEBI:15378"/>
        <dbReference type="ChEBI" id="CHEBI:38028"/>
        <dbReference type="ChEBI" id="CHEBI:142864"/>
        <dbReference type="EC" id="3.5.2.15"/>
    </reaction>
</comment>
<sequence length="374" mass="38846">MALQQQAQVLRLPTAGPNDTTALAQALDRGLLRADEIVGIVGKTEGNGCVNDFTRGYATLALKVLLAERLACTMAAVEQRIALVMSGGTEGGLSPHLTVFCRRKAEERLPDAGKRLAIGIGFTRRFRPEEIGRAAQIRETAAAVRAAMAEAGIDDAADAHFVQIKCPLLTQERIGEARARGADTATQDTYESMALSRGASALGVAVALGEICAAQVADAAVGSDWSLFSGVASTSAGVELQRNEIIVLGNATGWTGDLRIEHDVMADAIDLEAARRALSRLGLAAAGQVPTEARERIVAVLAKAEAAPAGMIRGRRHIMLDDSDIHSTRHARALVGGVLAGLIGDTMLYVSGGAEHQGPAGGGPVAIIARVGSP</sequence>
<proteinExistence type="inferred from homology"/>
<dbReference type="EMBL" id="VDUZ01000016">
    <property type="protein sequence ID" value="TXL74801.1"/>
    <property type="molecule type" value="Genomic_DNA"/>
</dbReference>
<feature type="binding site" evidence="4">
    <location>
        <position position="55"/>
    </location>
    <ligand>
        <name>substrate</name>
    </ligand>
</feature>
<dbReference type="AlphaFoldDB" id="A0A5C8PLU7"/>
<comment type="function">
    <text evidence="4">Responsible for the hydrolysis of cyanuric acid, an intermediate formed during catabolism of s-triazine based compounds in herbicides such as atrazine and polymers such as melamine. Catalyzes the hydrolytic opening of the s-triazine ring of cyanuric acid (2,4,6-trihydroxy-s-triazine) to yield carbon dioxide and carboxybiuret, which spontaneously decarboxylates to biuret.</text>
</comment>
<dbReference type="Pfam" id="PF09663">
    <property type="entry name" value="Amido_AtzD_TrzD"/>
    <property type="match status" value="1"/>
</dbReference>
<organism evidence="5 6">
    <name type="scientific">Vineibacter terrae</name>
    <dbReference type="NCBI Taxonomy" id="2586908"/>
    <lineage>
        <taxon>Bacteria</taxon>
        <taxon>Pseudomonadati</taxon>
        <taxon>Pseudomonadota</taxon>
        <taxon>Alphaproteobacteria</taxon>
        <taxon>Hyphomicrobiales</taxon>
        <taxon>Vineibacter</taxon>
    </lineage>
</organism>
<feature type="active site" evidence="4">
    <location>
        <position position="165"/>
    </location>
</feature>
<feature type="binding site" evidence="4">
    <location>
        <position position="305"/>
    </location>
    <ligand>
        <name>Mg(2+)</name>
        <dbReference type="ChEBI" id="CHEBI:18420"/>
        <note>structural</note>
    </ligand>
</feature>
<feature type="binding site" evidence="4">
    <location>
        <position position="354"/>
    </location>
    <ligand>
        <name>Mg(2+)</name>
        <dbReference type="ChEBI" id="CHEBI:18420"/>
        <note>structural</note>
    </ligand>
</feature>
<comment type="similarity">
    <text evidence="1 4">Belongs to the cyclic amide hydrolase (CyAH) family.</text>
</comment>
<keyword evidence="4" id="KW-0479">Metal-binding</keyword>
<dbReference type="InterPro" id="IPR043007">
    <property type="entry name" value="AtzD/Barbiturase_RUC"/>
</dbReference>
<dbReference type="InterPro" id="IPR043006">
    <property type="entry name" value="AtzD/Barbiturase_RUB"/>
</dbReference>
<comment type="activity regulation">
    <text evidence="4">Inhibited by barbituric acid.</text>
</comment>
<comment type="subunit">
    <text evidence="2 4">Homotetramer.</text>
</comment>
<dbReference type="GO" id="GO:0018753">
    <property type="term" value="F:cyanuric acid amidohydrolase activity"/>
    <property type="evidence" value="ECO:0007669"/>
    <property type="project" value="UniProtKB-UniRule"/>
</dbReference>
<keyword evidence="3 4" id="KW-0378">Hydrolase</keyword>
<feature type="binding site" evidence="4">
    <location>
        <begin position="351"/>
        <end position="352"/>
    </location>
    <ligand>
        <name>substrate</name>
    </ligand>
</feature>
<keyword evidence="6" id="KW-1185">Reference proteome</keyword>
<feature type="binding site" evidence="4">
    <location>
        <position position="359"/>
    </location>
    <ligand>
        <name>Mg(2+)</name>
        <dbReference type="ChEBI" id="CHEBI:18420"/>
        <note>structural</note>
    </ligand>
</feature>
<comment type="pathway">
    <text evidence="4">Xenobiotic degradation; atrazine degradation; biuret from cyanurate: step 1/1.</text>
</comment>
<dbReference type="OrthoDB" id="569708at2"/>
<feature type="binding site" evidence="4">
    <location>
        <position position="358"/>
    </location>
    <ligand>
        <name>Mg(2+)</name>
        <dbReference type="ChEBI" id="CHEBI:18420"/>
        <note>structural</note>
    </ligand>
</feature>
<evidence type="ECO:0000313" key="5">
    <source>
        <dbReference type="EMBL" id="TXL74801.1"/>
    </source>
</evidence>
<comment type="caution">
    <text evidence="5">The sequence shown here is derived from an EMBL/GenBank/DDBJ whole genome shotgun (WGS) entry which is preliminary data.</text>
</comment>